<dbReference type="AlphaFoldDB" id="A0A2Z6ZQM3"/>
<accession>A0A2Z6ZQM3</accession>
<evidence type="ECO:0000313" key="2">
    <source>
        <dbReference type="Proteomes" id="UP000250235"/>
    </source>
</evidence>
<sequence length="99" mass="11040">MQTLHARRWPTAADACCATTCDDGRTERRYRSTLEARCAHDGCARFVHDGCVRFAHDVASPWRGVSHAVAARFVDGGGRRPIAAPASFRRCRDGWSNFF</sequence>
<gene>
    <name evidence="1" type="ORF">F511_47620</name>
</gene>
<name>A0A2Z6ZQM3_9LAMI</name>
<dbReference type="Proteomes" id="UP000250235">
    <property type="component" value="Unassembled WGS sequence"/>
</dbReference>
<proteinExistence type="predicted"/>
<protein>
    <submittedName>
        <fullName evidence="1">GATA type zinc finger transcription factor family protein</fullName>
    </submittedName>
</protein>
<evidence type="ECO:0000313" key="1">
    <source>
        <dbReference type="EMBL" id="KZT75355.1"/>
    </source>
</evidence>
<dbReference type="EMBL" id="KV270161">
    <property type="protein sequence ID" value="KZT75355.1"/>
    <property type="molecule type" value="Genomic_DNA"/>
</dbReference>
<organism evidence="1 2">
    <name type="scientific">Dorcoceras hygrometricum</name>
    <dbReference type="NCBI Taxonomy" id="472368"/>
    <lineage>
        <taxon>Eukaryota</taxon>
        <taxon>Viridiplantae</taxon>
        <taxon>Streptophyta</taxon>
        <taxon>Embryophyta</taxon>
        <taxon>Tracheophyta</taxon>
        <taxon>Spermatophyta</taxon>
        <taxon>Magnoliopsida</taxon>
        <taxon>eudicotyledons</taxon>
        <taxon>Gunneridae</taxon>
        <taxon>Pentapetalae</taxon>
        <taxon>asterids</taxon>
        <taxon>lamiids</taxon>
        <taxon>Lamiales</taxon>
        <taxon>Gesneriaceae</taxon>
        <taxon>Didymocarpoideae</taxon>
        <taxon>Trichosporeae</taxon>
        <taxon>Loxocarpinae</taxon>
        <taxon>Dorcoceras</taxon>
    </lineage>
</organism>
<reference evidence="1 2" key="1">
    <citation type="journal article" date="2015" name="Proc. Natl. Acad. Sci. U.S.A.">
        <title>The resurrection genome of Boea hygrometrica: A blueprint for survival of dehydration.</title>
        <authorList>
            <person name="Xiao L."/>
            <person name="Yang G."/>
            <person name="Zhang L."/>
            <person name="Yang X."/>
            <person name="Zhao S."/>
            <person name="Ji Z."/>
            <person name="Zhou Q."/>
            <person name="Hu M."/>
            <person name="Wang Y."/>
            <person name="Chen M."/>
            <person name="Xu Y."/>
            <person name="Jin H."/>
            <person name="Xiao X."/>
            <person name="Hu G."/>
            <person name="Bao F."/>
            <person name="Hu Y."/>
            <person name="Wan P."/>
            <person name="Li L."/>
            <person name="Deng X."/>
            <person name="Kuang T."/>
            <person name="Xiang C."/>
            <person name="Zhu J.K."/>
            <person name="Oliver M.J."/>
            <person name="He Y."/>
        </authorList>
    </citation>
    <scope>NUCLEOTIDE SEQUENCE [LARGE SCALE GENOMIC DNA]</scope>
    <source>
        <strain evidence="2">cv. XS01</strain>
    </source>
</reference>
<keyword evidence="2" id="KW-1185">Reference proteome</keyword>